<evidence type="ECO:0000259" key="1">
    <source>
        <dbReference type="Pfam" id="PF22917"/>
    </source>
</evidence>
<name>A0A8H3FKN7_9LECA</name>
<dbReference type="Proteomes" id="UP000664169">
    <property type="component" value="Unassembled WGS sequence"/>
</dbReference>
<dbReference type="Pfam" id="PF22917">
    <property type="entry name" value="PRISE"/>
    <property type="match status" value="1"/>
</dbReference>
<keyword evidence="3" id="KW-1185">Reference proteome</keyword>
<gene>
    <name evidence="2" type="ORF">GOMPHAMPRED_004109</name>
</gene>
<sequence length="176" mass="19633">MSNKQALIFGASGIAGWAFTRECLVYPATNIFDRVVALSYRALDKHFFTFDVNSNYDDSKLQAELSRLDVYHEIDLSSNNVLEKIANIPNIEKITHVFYSAYGSSNPFASLTEINLALLKAALTATTKSCPKLEFWLQISGTKSYGFELSGLPDFPAITPPLPWKEADLPLPSTFW</sequence>
<evidence type="ECO:0000313" key="3">
    <source>
        <dbReference type="Proteomes" id="UP000664169"/>
    </source>
</evidence>
<evidence type="ECO:0000313" key="2">
    <source>
        <dbReference type="EMBL" id="CAF9926328.1"/>
    </source>
</evidence>
<protein>
    <recommendedName>
        <fullName evidence="1">PRISE-like Rossmann-fold domain-containing protein</fullName>
    </recommendedName>
</protein>
<dbReference type="Gene3D" id="3.40.50.720">
    <property type="entry name" value="NAD(P)-binding Rossmann-like Domain"/>
    <property type="match status" value="1"/>
</dbReference>
<dbReference type="SUPFAM" id="SSF51735">
    <property type="entry name" value="NAD(P)-binding Rossmann-fold domains"/>
    <property type="match status" value="1"/>
</dbReference>
<reference evidence="2" key="1">
    <citation type="submission" date="2021-03" db="EMBL/GenBank/DDBJ databases">
        <authorList>
            <person name="Tagirdzhanova G."/>
        </authorList>
    </citation>
    <scope>NUCLEOTIDE SEQUENCE</scope>
</reference>
<dbReference type="OrthoDB" id="1731983at2759"/>
<dbReference type="AlphaFoldDB" id="A0A8H3FKN7"/>
<accession>A0A8H3FKN7</accession>
<dbReference type="InterPro" id="IPR055222">
    <property type="entry name" value="PRISE-like_Rossmann-fold"/>
</dbReference>
<comment type="caution">
    <text evidence="2">The sequence shown here is derived from an EMBL/GenBank/DDBJ whole genome shotgun (WGS) entry which is preliminary data.</text>
</comment>
<proteinExistence type="predicted"/>
<dbReference type="PANTHER" id="PTHR32487">
    <property type="entry name" value="3-OXO-DELTA(4,5)-STEROID 5-BETA-REDUCTASE"/>
    <property type="match status" value="1"/>
</dbReference>
<dbReference type="EMBL" id="CAJPDQ010000025">
    <property type="protein sequence ID" value="CAF9926328.1"/>
    <property type="molecule type" value="Genomic_DNA"/>
</dbReference>
<dbReference type="PANTHER" id="PTHR32487:SF8">
    <property type="entry name" value="NAD-DEPENDENT EPIMERASE_DEHYDRATASE DOMAIN-CONTAINING PROTEIN"/>
    <property type="match status" value="1"/>
</dbReference>
<dbReference type="InterPro" id="IPR036291">
    <property type="entry name" value="NAD(P)-bd_dom_sf"/>
</dbReference>
<feature type="domain" description="PRISE-like Rossmann-fold" evidence="1">
    <location>
        <begin position="6"/>
        <end position="170"/>
    </location>
</feature>
<organism evidence="2 3">
    <name type="scientific">Gomphillus americanus</name>
    <dbReference type="NCBI Taxonomy" id="1940652"/>
    <lineage>
        <taxon>Eukaryota</taxon>
        <taxon>Fungi</taxon>
        <taxon>Dikarya</taxon>
        <taxon>Ascomycota</taxon>
        <taxon>Pezizomycotina</taxon>
        <taxon>Lecanoromycetes</taxon>
        <taxon>OSLEUM clade</taxon>
        <taxon>Ostropomycetidae</taxon>
        <taxon>Ostropales</taxon>
        <taxon>Graphidaceae</taxon>
        <taxon>Gomphilloideae</taxon>
        <taxon>Gomphillus</taxon>
    </lineage>
</organism>